<dbReference type="InterPro" id="IPR049452">
    <property type="entry name" value="Anoctamin_TM"/>
</dbReference>
<evidence type="ECO:0000256" key="5">
    <source>
        <dbReference type="ARBA" id="ARBA00023136"/>
    </source>
</evidence>
<organism evidence="8 9">
    <name type="scientific">Callorhinchus milii</name>
    <name type="common">Ghost shark</name>
    <dbReference type="NCBI Taxonomy" id="7868"/>
    <lineage>
        <taxon>Eukaryota</taxon>
        <taxon>Metazoa</taxon>
        <taxon>Chordata</taxon>
        <taxon>Craniata</taxon>
        <taxon>Vertebrata</taxon>
        <taxon>Chondrichthyes</taxon>
        <taxon>Holocephali</taxon>
        <taxon>Chimaeriformes</taxon>
        <taxon>Callorhinchidae</taxon>
        <taxon>Callorhinchus</taxon>
    </lineage>
</organism>
<feature type="transmembrane region" description="Helical" evidence="6">
    <location>
        <begin position="493"/>
        <end position="516"/>
    </location>
</feature>
<keyword evidence="5 6" id="KW-0472">Membrane</keyword>
<evidence type="ECO:0000256" key="3">
    <source>
        <dbReference type="ARBA" id="ARBA00022692"/>
    </source>
</evidence>
<feature type="transmembrane region" description="Helical" evidence="6">
    <location>
        <begin position="352"/>
        <end position="375"/>
    </location>
</feature>
<dbReference type="OMA" id="INSKPKW"/>
<dbReference type="AlphaFoldDB" id="A0A4W3GK34"/>
<evidence type="ECO:0000256" key="1">
    <source>
        <dbReference type="ARBA" id="ARBA00004141"/>
    </source>
</evidence>
<dbReference type="Ensembl" id="ENSCMIT00000004205.1">
    <property type="protein sequence ID" value="ENSCMIP00000004053.1"/>
    <property type="gene ID" value="ENSCMIG00000002429.1"/>
</dbReference>
<sequence>SNPGLSLSRAMTSAAPIGSLVVIEMSAEVGEETVGWLRSRIVAGKRSNGAELEAQIVPRSGGPKGTVLLVSASAERLLRGAEELGLMKEDKEGNFKPFKLADRRDFALDETYLISLAEGLYIIKRELDALKAVDEEHVPGEPGVKLYPGQPILAQLLLSKMAAQVFPLHDREELERLWESKRYLITQPLDPIRDYFGESVAMYFGFLGYFTWGVAFKTLLEIFLYVANLKERGGNALSAVYNIVWVTAFPKGWKRRSSAMAYKWGTLQHKAPGGLPDELRPGFVGKLGTNPVTGKTEPVFLDRQRYLRVLGASLPFTCFSLYITLLLMQTFLHLDGLAKAKHAKEKSGQSAVLSYTPLLGYCLVLELLNKMYLVLAQAFTELENHRSASSHDNHLLAKILTFYFVNNFGMHYFLAFYRRDFDLLSQTISAQLLVHQVFGQLLEGGLPYWMVVFKRNKIERSLPPSTKAGLHLIETEGALNPSKDALLKDYLELFLMFGYVNLFSSIAPLSAALCFLHNLTGIQVDGVRFKKVLQRPFPEPSSDIGMWQLAFEYLSSLAIVTNCALISTSPEFRSLFDLPDVQYFLMTVAMEHGLLGVQQVVHTAVPRVPSDIAVRLEKMERGCPDGGPCPPQRKLTTEETTTEYLDCLEACLTRALNQLNKNYQP</sequence>
<reference evidence="9" key="1">
    <citation type="journal article" date="2006" name="Science">
        <title>Ancient noncoding elements conserved in the human genome.</title>
        <authorList>
            <person name="Venkatesh B."/>
            <person name="Kirkness E.F."/>
            <person name="Loh Y.H."/>
            <person name="Halpern A.L."/>
            <person name="Lee A.P."/>
            <person name="Johnson J."/>
            <person name="Dandona N."/>
            <person name="Viswanathan L.D."/>
            <person name="Tay A."/>
            <person name="Venter J.C."/>
            <person name="Strausberg R.L."/>
            <person name="Brenner S."/>
        </authorList>
    </citation>
    <scope>NUCLEOTIDE SEQUENCE [LARGE SCALE GENOMIC DNA]</scope>
</reference>
<feature type="domain" description="Anoctamin transmembrane" evidence="7">
    <location>
        <begin position="192"/>
        <end position="617"/>
    </location>
</feature>
<comment type="subcellular location">
    <subcellularLocation>
        <location evidence="1 6">Membrane</location>
        <topology evidence="1 6">Multi-pass membrane protein</topology>
    </subcellularLocation>
</comment>
<dbReference type="GeneTree" id="ENSGT00940000157537"/>
<dbReference type="GO" id="GO:0005254">
    <property type="term" value="F:chloride channel activity"/>
    <property type="evidence" value="ECO:0007669"/>
    <property type="project" value="TreeGrafter"/>
</dbReference>
<proteinExistence type="inferred from homology"/>
<evidence type="ECO:0000259" key="7">
    <source>
        <dbReference type="Pfam" id="PF04547"/>
    </source>
</evidence>
<keyword evidence="9" id="KW-1185">Reference proteome</keyword>
<dbReference type="GO" id="GO:0005886">
    <property type="term" value="C:plasma membrane"/>
    <property type="evidence" value="ECO:0007669"/>
    <property type="project" value="TreeGrafter"/>
</dbReference>
<name>A0A4W3GK34_CALMI</name>
<evidence type="ECO:0000313" key="8">
    <source>
        <dbReference type="Ensembl" id="ENSCMIP00000004053.1"/>
    </source>
</evidence>
<feature type="transmembrane region" description="Helical" evidence="6">
    <location>
        <begin position="395"/>
        <end position="414"/>
    </location>
</feature>
<dbReference type="PANTHER" id="PTHR12308:SF40">
    <property type="entry name" value="ANOCTAMIN-10"/>
    <property type="match status" value="1"/>
</dbReference>
<reference evidence="9" key="2">
    <citation type="journal article" date="2007" name="PLoS Biol.">
        <title>Survey sequencing and comparative analysis of the elephant shark (Callorhinchus milii) genome.</title>
        <authorList>
            <person name="Venkatesh B."/>
            <person name="Kirkness E.F."/>
            <person name="Loh Y.H."/>
            <person name="Halpern A.L."/>
            <person name="Lee A.P."/>
            <person name="Johnson J."/>
            <person name="Dandona N."/>
            <person name="Viswanathan L.D."/>
            <person name="Tay A."/>
            <person name="Venter J.C."/>
            <person name="Strausberg R.L."/>
            <person name="Brenner S."/>
        </authorList>
    </citation>
    <scope>NUCLEOTIDE SEQUENCE [LARGE SCALE GENOMIC DNA]</scope>
</reference>
<protein>
    <recommendedName>
        <fullName evidence="6">Anoctamin</fullName>
    </recommendedName>
</protein>
<keyword evidence="3 6" id="KW-0812">Transmembrane</keyword>
<dbReference type="InterPro" id="IPR007632">
    <property type="entry name" value="Anoctamin"/>
</dbReference>
<dbReference type="Proteomes" id="UP000314986">
    <property type="component" value="Unassembled WGS sequence"/>
</dbReference>
<reference evidence="9" key="3">
    <citation type="journal article" date="2014" name="Nature">
        <title>Elephant shark genome provides unique insights into gnathostome evolution.</title>
        <authorList>
            <consortium name="International Elephant Shark Genome Sequencing Consortium"/>
            <person name="Venkatesh B."/>
            <person name="Lee A.P."/>
            <person name="Ravi V."/>
            <person name="Maurya A.K."/>
            <person name="Lian M.M."/>
            <person name="Swann J.B."/>
            <person name="Ohta Y."/>
            <person name="Flajnik M.F."/>
            <person name="Sutoh Y."/>
            <person name="Kasahara M."/>
            <person name="Hoon S."/>
            <person name="Gangu V."/>
            <person name="Roy S.W."/>
            <person name="Irimia M."/>
            <person name="Korzh V."/>
            <person name="Kondrychyn I."/>
            <person name="Lim Z.W."/>
            <person name="Tay B.H."/>
            <person name="Tohari S."/>
            <person name="Kong K.W."/>
            <person name="Ho S."/>
            <person name="Lorente-Galdos B."/>
            <person name="Quilez J."/>
            <person name="Marques-Bonet T."/>
            <person name="Raney B.J."/>
            <person name="Ingham P.W."/>
            <person name="Tay A."/>
            <person name="Hillier L.W."/>
            <person name="Minx P."/>
            <person name="Boehm T."/>
            <person name="Wilson R.K."/>
            <person name="Brenner S."/>
            <person name="Warren W.C."/>
        </authorList>
    </citation>
    <scope>NUCLEOTIDE SEQUENCE [LARGE SCALE GENOMIC DNA]</scope>
</reference>
<feature type="transmembrane region" description="Helical" evidence="6">
    <location>
        <begin position="200"/>
        <end position="227"/>
    </location>
</feature>
<evidence type="ECO:0000256" key="6">
    <source>
        <dbReference type="RuleBase" id="RU280814"/>
    </source>
</evidence>
<keyword evidence="4 6" id="KW-1133">Transmembrane helix</keyword>
<gene>
    <name evidence="8" type="primary">LOC103172028</name>
</gene>
<reference evidence="8" key="4">
    <citation type="submission" date="2025-08" db="UniProtKB">
        <authorList>
            <consortium name="Ensembl"/>
        </authorList>
    </citation>
    <scope>IDENTIFICATION</scope>
</reference>
<dbReference type="InParanoid" id="A0A4W3GK34"/>
<feature type="transmembrane region" description="Helical" evidence="6">
    <location>
        <begin position="309"/>
        <end position="332"/>
    </location>
</feature>
<accession>A0A4W3GK34</accession>
<dbReference type="PANTHER" id="PTHR12308">
    <property type="entry name" value="ANOCTAMIN"/>
    <property type="match status" value="1"/>
</dbReference>
<reference evidence="8" key="5">
    <citation type="submission" date="2025-09" db="UniProtKB">
        <authorList>
            <consortium name="Ensembl"/>
        </authorList>
    </citation>
    <scope>IDENTIFICATION</scope>
</reference>
<evidence type="ECO:0000256" key="2">
    <source>
        <dbReference type="ARBA" id="ARBA00009671"/>
    </source>
</evidence>
<dbReference type="Pfam" id="PF04547">
    <property type="entry name" value="Anoctamin"/>
    <property type="match status" value="1"/>
</dbReference>
<comment type="similarity">
    <text evidence="2 6">Belongs to the anoctamin family.</text>
</comment>
<comment type="caution">
    <text evidence="6">Lacks conserved residue(s) required for the propagation of feature annotation.</text>
</comment>
<evidence type="ECO:0000313" key="9">
    <source>
        <dbReference type="Proteomes" id="UP000314986"/>
    </source>
</evidence>
<evidence type="ECO:0000256" key="4">
    <source>
        <dbReference type="ARBA" id="ARBA00022989"/>
    </source>
</evidence>